<dbReference type="Pfam" id="PF19573">
    <property type="entry name" value="DUF6089"/>
    <property type="match status" value="1"/>
</dbReference>
<gene>
    <name evidence="2" type="ORF">QQ008_14585</name>
</gene>
<feature type="domain" description="DUF6089" evidence="1">
    <location>
        <begin position="50"/>
        <end position="173"/>
    </location>
</feature>
<accession>A0ABT8KPE3</accession>
<protein>
    <submittedName>
        <fullName evidence="2">DUF6089 family protein</fullName>
    </submittedName>
</protein>
<evidence type="ECO:0000313" key="2">
    <source>
        <dbReference type="EMBL" id="MDN5202612.1"/>
    </source>
</evidence>
<sequence length="354" mass="39700">MMRKRLQIFVILLSVVAVFGEAFAQNNERYFKDAKKKGKINYFPKEIRYTTIGLSLNTFNYFGDLAPRPGKLSTDISFTKPGIGLIATRRVGSRYTIRASFTAGSMEGDDFESADLDNDKSRERYERNLQFKNNIQEIAITGIVDLIPNRGFFERRAPITPYVFAGIAAFHHNPRAKVPQEAELLGIPEAGEWVELQPLGTEGQHSGLYDNKPYKRIQLALPTGFGARFKLGDSFDLAFEIGYRILFFDYIDDVSTVYPDFGALETDLARVLSGRAAEPVAVVSGDARDEATLIKLNQSARTYFSTVDGRQYTVVSDNSPGARRGDPNDNDLYIVTSLQLTYVLGSSFLRPKHR</sequence>
<proteinExistence type="predicted"/>
<dbReference type="EMBL" id="JAUJEA010000005">
    <property type="protein sequence ID" value="MDN5202612.1"/>
    <property type="molecule type" value="Genomic_DNA"/>
</dbReference>
<name>A0ABT8KPE3_9BACT</name>
<comment type="caution">
    <text evidence="2">The sequence shown here is derived from an EMBL/GenBank/DDBJ whole genome shotgun (WGS) entry which is preliminary data.</text>
</comment>
<dbReference type="RefSeq" id="WP_346752636.1">
    <property type="nucleotide sequence ID" value="NZ_JAUJEA010000005.1"/>
</dbReference>
<evidence type="ECO:0000313" key="3">
    <source>
        <dbReference type="Proteomes" id="UP001172082"/>
    </source>
</evidence>
<organism evidence="2 3">
    <name type="scientific">Splendidivirga corallicola</name>
    <dbReference type="NCBI Taxonomy" id="3051826"/>
    <lineage>
        <taxon>Bacteria</taxon>
        <taxon>Pseudomonadati</taxon>
        <taxon>Bacteroidota</taxon>
        <taxon>Cytophagia</taxon>
        <taxon>Cytophagales</taxon>
        <taxon>Splendidivirgaceae</taxon>
        <taxon>Splendidivirga</taxon>
    </lineage>
</organism>
<keyword evidence="3" id="KW-1185">Reference proteome</keyword>
<reference evidence="2" key="1">
    <citation type="submission" date="2023-06" db="EMBL/GenBank/DDBJ databases">
        <title>Genomic of Parafulvivirga corallium.</title>
        <authorList>
            <person name="Wang G."/>
        </authorList>
    </citation>
    <scope>NUCLEOTIDE SEQUENCE</scope>
    <source>
        <strain evidence="2">BMA10</strain>
    </source>
</reference>
<evidence type="ECO:0000259" key="1">
    <source>
        <dbReference type="Pfam" id="PF19573"/>
    </source>
</evidence>
<dbReference type="Proteomes" id="UP001172082">
    <property type="component" value="Unassembled WGS sequence"/>
</dbReference>
<dbReference type="InterPro" id="IPR045743">
    <property type="entry name" value="DUF6089"/>
</dbReference>